<feature type="transmembrane region" description="Helical" evidence="1">
    <location>
        <begin position="223"/>
        <end position="247"/>
    </location>
</feature>
<evidence type="ECO:0000259" key="2">
    <source>
        <dbReference type="Pfam" id="PF11847"/>
    </source>
</evidence>
<feature type="transmembrane region" description="Helical" evidence="1">
    <location>
        <begin position="1240"/>
        <end position="1262"/>
    </location>
</feature>
<feature type="transmembrane region" description="Helical" evidence="1">
    <location>
        <begin position="144"/>
        <end position="165"/>
    </location>
</feature>
<reference evidence="5" key="1">
    <citation type="submission" date="2016-10" db="EMBL/GenBank/DDBJ databases">
        <authorList>
            <person name="Varghese N."/>
            <person name="Submissions S."/>
        </authorList>
    </citation>
    <scope>NUCLEOTIDE SEQUENCE [LARGE SCALE GENOMIC DNA]</scope>
    <source>
        <strain evidence="5">DSM 22127</strain>
    </source>
</reference>
<feature type="transmembrane region" description="Helical" evidence="1">
    <location>
        <begin position="321"/>
        <end position="340"/>
    </location>
</feature>
<evidence type="ECO:0000313" key="5">
    <source>
        <dbReference type="Proteomes" id="UP000198859"/>
    </source>
</evidence>
<dbReference type="InterPro" id="IPR021798">
    <property type="entry name" value="AftD_N"/>
</dbReference>
<feature type="domain" description="Alpha-(1-&gt;3)-arabinofuranosyltransferase N-terminal GT-C" evidence="2">
    <location>
        <begin position="28"/>
        <end position="690"/>
    </location>
</feature>
<evidence type="ECO:0000313" key="4">
    <source>
        <dbReference type="EMBL" id="SDS22768.1"/>
    </source>
</evidence>
<accession>A0A1H1QH35</accession>
<feature type="transmembrane region" description="Helical" evidence="1">
    <location>
        <begin position="370"/>
        <end position="390"/>
    </location>
</feature>
<keyword evidence="1" id="KW-0812">Transmembrane</keyword>
<feature type="transmembrane region" description="Helical" evidence="1">
    <location>
        <begin position="185"/>
        <end position="211"/>
    </location>
</feature>
<feature type="transmembrane region" description="Helical" evidence="1">
    <location>
        <begin position="103"/>
        <end position="123"/>
    </location>
</feature>
<feature type="transmembrane region" description="Helical" evidence="1">
    <location>
        <begin position="1352"/>
        <end position="1371"/>
    </location>
</feature>
<organism evidence="4 5">
    <name type="scientific">Nocardioides scoriae</name>
    <dbReference type="NCBI Taxonomy" id="642780"/>
    <lineage>
        <taxon>Bacteria</taxon>
        <taxon>Bacillati</taxon>
        <taxon>Actinomycetota</taxon>
        <taxon>Actinomycetes</taxon>
        <taxon>Propionibacteriales</taxon>
        <taxon>Nocardioidaceae</taxon>
        <taxon>Nocardioides</taxon>
    </lineage>
</organism>
<feature type="domain" description="Arabinofuranosyltransferase D third carbohydrate binding module" evidence="3">
    <location>
        <begin position="933"/>
        <end position="1069"/>
    </location>
</feature>
<sequence>MSERETPAPEQEGGHRTRLRVAAACLLLVGLAFVQDPGLLAADTKFDLVVDPGRFLRRALHLWDPAGAFGQLQNQAYGYLWPMGPFFWLGDLLQLPGWVVQRGWWALLLCVAFVGAVQVVRALGVRSDLAALVAGAAYALSPRILTVIGPISIEAWPSALAPWVLLPLVLGSRTGSARRAAALSALAVAMVGGVNAAATFAVLPLGAVWVLTRSRGPRRRQLLVWWPLFTLLGTLWWLVPLFVLGAYSPPFLDFIETSSVTTFPTTVLDAMRGTSDWVPYLSLESRAGNDLVSQGYLALNSGVLLALGLAGLLVRRHPHRLFLSLSLLVGLVMVTAGHQGSVQGLFADGLGGLLDGALAPLRNVHKFDPVVRLPLVVGLGLVLQTLLDAGRARAGAAHLRVDRTVALGLALLAVTVCAGPALATRLAPGNAVLEVPGYWRATAAWLDRNATDGTTLLAPGSGFADYAWGSPKDEPLQYLTGSSWAVRNAIPLAPPGNIRALDRVEQSFARGEGSAGLAEQLRRAGVQHLVVRNDLAPREDVPDPVLVHQALARTPGLSRVATFGPSVGGGAHLFDGDRRLVVNGGWQAERPAVEVFALDAARGDAAATTAPTVVAGGPEDLADLVDAGVVGDGATVLAPDVPDGDLASLPAGTGVVLTDGLRARERSFGRIHDGASATLTPGDVRRTGNPTRDYLDAGQDAWSTTASLQGAAAVAASSSASDAIASGGADRGRLPYAALDGDALTEWVANRGGDRPDRWRVTFDRSRPLGTVTLLGGSSAGERQSVRVRTQAGTTAPVPLAAGVRAEVDLDGARTSWLEVEAVGSGPPLALADVGTDGLSVVRRLDLPTLPRAWGAPDAVVLRPDLDPRDGCAEVGAAVPCRPSVVRSSEEQAGAARGFALPAAAAYDAQLTVRPQPGAALDELLFREQPVSVAVSSTGVDDPRAGGLAAVDADPGTAWLADVDDPRPTLTVGWLQPQRVSGLSLALSDDLPAARPTEVVLTWSGGRRVVELDDDGEASFPALRTRLLRIAVTATAPTEDLDPGAPSGQVGAGVGELRLRGAAGLPLTPSARVVERGCGSGPMVEVDGTAVPTSVRASDADLYAGRSLPATLCTAGARAGGTPTGDDAGPLSLAAGTHEVVLRPGGGFEATSLVLRREGGVALPAVAADPVTATRPGPTELHTGAAAAGLVTVRQNRNAGWSATADGRSLTAVTVDGWQQGWLLEEPTDDLRARFGPDTVYRAGVGAGLVTLVGLLLGAALLRRRGDGARLPGLHEVRAPRVVGAAAAVVGGTLLAGWWGAGLAVLCVLADALRARRGWDPPVVPVAGLAVVASLAYLARPWGSPSGWAGDLAWPHYLVLVPVLLALVGSATERSRIAGRSTRR</sequence>
<dbReference type="GO" id="GO:0016740">
    <property type="term" value="F:transferase activity"/>
    <property type="evidence" value="ECO:0007669"/>
    <property type="project" value="UniProtKB-KW"/>
</dbReference>
<evidence type="ECO:0000256" key="1">
    <source>
        <dbReference type="SAM" id="Phobius"/>
    </source>
</evidence>
<evidence type="ECO:0000259" key="3">
    <source>
        <dbReference type="Pfam" id="PF24607"/>
    </source>
</evidence>
<dbReference type="Pfam" id="PF24607">
    <property type="entry name" value="CBM_AftD"/>
    <property type="match status" value="1"/>
</dbReference>
<dbReference type="EMBL" id="LT629757">
    <property type="protein sequence ID" value="SDS22768.1"/>
    <property type="molecule type" value="Genomic_DNA"/>
</dbReference>
<dbReference type="RefSeq" id="WP_172833882.1">
    <property type="nucleotide sequence ID" value="NZ_LT629757.1"/>
</dbReference>
<keyword evidence="1" id="KW-1133">Transmembrane helix</keyword>
<dbReference type="STRING" id="642780.SAMN04488570_1414"/>
<proteinExistence type="predicted"/>
<keyword evidence="5" id="KW-1185">Reference proteome</keyword>
<feature type="transmembrane region" description="Helical" evidence="1">
    <location>
        <begin position="295"/>
        <end position="314"/>
    </location>
</feature>
<keyword evidence="4" id="KW-0808">Transferase</keyword>
<protein>
    <submittedName>
        <fullName evidence="4">Arabinofuranan 3-O-arabinosyltransferase</fullName>
    </submittedName>
</protein>
<feature type="transmembrane region" description="Helical" evidence="1">
    <location>
        <begin position="1282"/>
        <end position="1310"/>
    </location>
</feature>
<dbReference type="Pfam" id="PF11847">
    <property type="entry name" value="GT-C_AftD"/>
    <property type="match status" value="1"/>
</dbReference>
<dbReference type="InterPro" id="IPR056997">
    <property type="entry name" value="CBM_AftD"/>
</dbReference>
<name>A0A1H1QH35_9ACTN</name>
<keyword evidence="1" id="KW-0472">Membrane</keyword>
<gene>
    <name evidence="4" type="ORF">SAMN04488570_1414</name>
</gene>
<dbReference type="Proteomes" id="UP000198859">
    <property type="component" value="Chromosome I"/>
</dbReference>